<keyword evidence="5" id="KW-1185">Reference proteome</keyword>
<dbReference type="SUPFAM" id="SSF53474">
    <property type="entry name" value="alpha/beta-Hydrolases"/>
    <property type="match status" value="1"/>
</dbReference>
<dbReference type="PANTHER" id="PTHR43798:SF33">
    <property type="entry name" value="HYDROLASE, PUTATIVE (AFU_ORTHOLOGUE AFUA_2G14860)-RELATED"/>
    <property type="match status" value="1"/>
</dbReference>
<dbReference type="InterPro" id="IPR022742">
    <property type="entry name" value="Hydrolase_4"/>
</dbReference>
<dbReference type="GO" id="GO:0016020">
    <property type="term" value="C:membrane"/>
    <property type="evidence" value="ECO:0007669"/>
    <property type="project" value="TreeGrafter"/>
</dbReference>
<reference evidence="4" key="1">
    <citation type="journal article" date="2014" name="Int. J. Syst. Evol. Microbiol.">
        <title>Complete genome sequence of Corynebacterium casei LMG S-19264T (=DSM 44701T), isolated from a smear-ripened cheese.</title>
        <authorList>
            <consortium name="US DOE Joint Genome Institute (JGI-PGF)"/>
            <person name="Walter F."/>
            <person name="Albersmeier A."/>
            <person name="Kalinowski J."/>
            <person name="Ruckert C."/>
        </authorList>
    </citation>
    <scope>NUCLEOTIDE SEQUENCE</scope>
    <source>
        <strain evidence="4">CGMCC 1.12785</strain>
    </source>
</reference>
<feature type="active site" description="Charge relay system" evidence="1">
    <location>
        <position position="229"/>
    </location>
</feature>
<evidence type="ECO:0000259" key="3">
    <source>
        <dbReference type="Pfam" id="PF12146"/>
    </source>
</evidence>
<name>A0A8J2U028_9MICO</name>
<dbReference type="PIRSF" id="PIRSF017388">
    <property type="entry name" value="Esterase_lipase"/>
    <property type="match status" value="1"/>
</dbReference>
<evidence type="ECO:0000313" key="4">
    <source>
        <dbReference type="EMBL" id="GGA22909.1"/>
    </source>
</evidence>
<accession>A0A8J2U028</accession>
<dbReference type="Proteomes" id="UP000616114">
    <property type="component" value="Unassembled WGS sequence"/>
</dbReference>
<dbReference type="Pfam" id="PF12146">
    <property type="entry name" value="Hydrolase_4"/>
    <property type="match status" value="1"/>
</dbReference>
<dbReference type="RefSeq" id="WP_188551462.1">
    <property type="nucleotide sequence ID" value="NZ_BMFY01000013.1"/>
</dbReference>
<dbReference type="InterPro" id="IPR050266">
    <property type="entry name" value="AB_hydrolase_sf"/>
</dbReference>
<dbReference type="InterPro" id="IPR029058">
    <property type="entry name" value="AB_hydrolase_fold"/>
</dbReference>
<feature type="site" description="Important for substrate specificity" evidence="2">
    <location>
        <position position="148"/>
    </location>
</feature>
<evidence type="ECO:0000256" key="2">
    <source>
        <dbReference type="PIRSR" id="PIRSR017388-3"/>
    </source>
</evidence>
<evidence type="ECO:0000313" key="5">
    <source>
        <dbReference type="Proteomes" id="UP000616114"/>
    </source>
</evidence>
<feature type="active site" description="Charge relay system" evidence="1">
    <location>
        <position position="199"/>
    </location>
</feature>
<dbReference type="Gene3D" id="3.40.50.1820">
    <property type="entry name" value="alpha/beta hydrolase"/>
    <property type="match status" value="1"/>
</dbReference>
<dbReference type="AlphaFoldDB" id="A0A8J2U028"/>
<feature type="domain" description="Serine aminopeptidase S33" evidence="3">
    <location>
        <begin position="23"/>
        <end position="231"/>
    </location>
</feature>
<sequence length="253" mass="27363">MTPDGRHRVPHEVLHAVRPDAGTAVLVLHGFTGGPASVMPLARTLSAQGHSVVVPLLPGHGTRWQDLNRTAYSQWLDAAMAAYDELAGTHSRVFVAGLSAGGALALEIAVRRTGVAGLVLINPAVELSAKGLRLLGVLKLLLPSVRAIGDDIARPGVSEHAYPRTPLRALHSLVRGLALLRQRLWRVTVPVLLFSSATDHVVPTASSDRVWRDIRSVHKARVVLRRSLHVATLDYDADEIHRRTISFVESGRP</sequence>
<dbReference type="EMBL" id="BMFY01000013">
    <property type="protein sequence ID" value="GGA22909.1"/>
    <property type="molecule type" value="Genomic_DNA"/>
</dbReference>
<proteinExistence type="predicted"/>
<organism evidence="4 5">
    <name type="scientific">Sediminivirga luteola</name>
    <dbReference type="NCBI Taxonomy" id="1774748"/>
    <lineage>
        <taxon>Bacteria</taxon>
        <taxon>Bacillati</taxon>
        <taxon>Actinomycetota</taxon>
        <taxon>Actinomycetes</taxon>
        <taxon>Micrococcales</taxon>
        <taxon>Brevibacteriaceae</taxon>
        <taxon>Sediminivirga</taxon>
    </lineage>
</organism>
<reference evidence="4" key="2">
    <citation type="submission" date="2020-09" db="EMBL/GenBank/DDBJ databases">
        <authorList>
            <person name="Sun Q."/>
            <person name="Zhou Y."/>
        </authorList>
    </citation>
    <scope>NUCLEOTIDE SEQUENCE</scope>
    <source>
        <strain evidence="4">CGMCC 1.12785</strain>
    </source>
</reference>
<protein>
    <submittedName>
        <fullName evidence="4">Carboxylesterase</fullName>
    </submittedName>
</protein>
<dbReference type="InterPro" id="IPR012354">
    <property type="entry name" value="Esterase_lipase"/>
</dbReference>
<feature type="active site" description="Nucleophile" evidence="1">
    <location>
        <position position="99"/>
    </location>
</feature>
<dbReference type="GO" id="GO:0052689">
    <property type="term" value="F:carboxylic ester hydrolase activity"/>
    <property type="evidence" value="ECO:0007669"/>
    <property type="project" value="InterPro"/>
</dbReference>
<comment type="caution">
    <text evidence="4">The sequence shown here is derived from an EMBL/GenBank/DDBJ whole genome shotgun (WGS) entry which is preliminary data.</text>
</comment>
<dbReference type="PANTHER" id="PTHR43798">
    <property type="entry name" value="MONOACYLGLYCEROL LIPASE"/>
    <property type="match status" value="1"/>
</dbReference>
<evidence type="ECO:0000256" key="1">
    <source>
        <dbReference type="PIRSR" id="PIRSR017388-1"/>
    </source>
</evidence>
<gene>
    <name evidence="4" type="primary">yvaK</name>
    <name evidence="4" type="ORF">GCM10011333_27380</name>
</gene>